<sequence length="175" mass="19244">MKAHYPCEQVLARAAFAPQTYTTIVMGSPLTPYLDRAVFAILQKAKGTLTTQRAFNYEIILSLLWLQDMHCQTVNPATFFVHPVTDSEQMHNCGTNIPDDVNTVGEDPIPGRILLFVDGSSFIDQKTGIRYSGAAVVTAEQQDSSDKSHIVSQMSLPSRFSAQAAELIAFIEAPH</sequence>
<accession>A0AAV7PGF3</accession>
<proteinExistence type="predicted"/>
<dbReference type="EMBL" id="JANPWB010000011">
    <property type="protein sequence ID" value="KAJ1126249.1"/>
    <property type="molecule type" value="Genomic_DNA"/>
</dbReference>
<name>A0AAV7PGF3_PLEWA</name>
<gene>
    <name evidence="2" type="ORF">NDU88_004657</name>
</gene>
<feature type="domain" description="RNase H type-1" evidence="1">
    <location>
        <begin position="109"/>
        <end position="175"/>
    </location>
</feature>
<keyword evidence="3" id="KW-1185">Reference proteome</keyword>
<protein>
    <recommendedName>
        <fullName evidence="1">RNase H type-1 domain-containing protein</fullName>
    </recommendedName>
</protein>
<organism evidence="2 3">
    <name type="scientific">Pleurodeles waltl</name>
    <name type="common">Iberian ribbed newt</name>
    <dbReference type="NCBI Taxonomy" id="8319"/>
    <lineage>
        <taxon>Eukaryota</taxon>
        <taxon>Metazoa</taxon>
        <taxon>Chordata</taxon>
        <taxon>Craniata</taxon>
        <taxon>Vertebrata</taxon>
        <taxon>Euteleostomi</taxon>
        <taxon>Amphibia</taxon>
        <taxon>Batrachia</taxon>
        <taxon>Caudata</taxon>
        <taxon>Salamandroidea</taxon>
        <taxon>Salamandridae</taxon>
        <taxon>Pleurodelinae</taxon>
        <taxon>Pleurodeles</taxon>
    </lineage>
</organism>
<dbReference type="PROSITE" id="PS50879">
    <property type="entry name" value="RNASE_H_1"/>
    <property type="match status" value="1"/>
</dbReference>
<dbReference type="InterPro" id="IPR002156">
    <property type="entry name" value="RNaseH_domain"/>
</dbReference>
<dbReference type="GO" id="GO:0004523">
    <property type="term" value="F:RNA-DNA hybrid ribonuclease activity"/>
    <property type="evidence" value="ECO:0007669"/>
    <property type="project" value="InterPro"/>
</dbReference>
<dbReference type="Gene3D" id="3.30.420.10">
    <property type="entry name" value="Ribonuclease H-like superfamily/Ribonuclease H"/>
    <property type="match status" value="1"/>
</dbReference>
<evidence type="ECO:0000259" key="1">
    <source>
        <dbReference type="PROSITE" id="PS50879"/>
    </source>
</evidence>
<dbReference type="GO" id="GO:0003676">
    <property type="term" value="F:nucleic acid binding"/>
    <property type="evidence" value="ECO:0007669"/>
    <property type="project" value="InterPro"/>
</dbReference>
<dbReference type="InterPro" id="IPR036397">
    <property type="entry name" value="RNaseH_sf"/>
</dbReference>
<reference evidence="2" key="1">
    <citation type="journal article" date="2022" name="bioRxiv">
        <title>Sequencing and chromosome-scale assembly of the giantPleurodeles waltlgenome.</title>
        <authorList>
            <person name="Brown T."/>
            <person name="Elewa A."/>
            <person name="Iarovenko S."/>
            <person name="Subramanian E."/>
            <person name="Araus A.J."/>
            <person name="Petzold A."/>
            <person name="Susuki M."/>
            <person name="Suzuki K.-i.T."/>
            <person name="Hayashi T."/>
            <person name="Toyoda A."/>
            <person name="Oliveira C."/>
            <person name="Osipova E."/>
            <person name="Leigh N.D."/>
            <person name="Simon A."/>
            <person name="Yun M.H."/>
        </authorList>
    </citation>
    <scope>NUCLEOTIDE SEQUENCE</scope>
    <source>
        <strain evidence="2">20211129_DDA</strain>
        <tissue evidence="2">Liver</tissue>
    </source>
</reference>
<evidence type="ECO:0000313" key="2">
    <source>
        <dbReference type="EMBL" id="KAJ1126249.1"/>
    </source>
</evidence>
<comment type="caution">
    <text evidence="2">The sequence shown here is derived from an EMBL/GenBank/DDBJ whole genome shotgun (WGS) entry which is preliminary data.</text>
</comment>
<dbReference type="Proteomes" id="UP001066276">
    <property type="component" value="Chromosome 7"/>
</dbReference>
<dbReference type="AlphaFoldDB" id="A0AAV7PGF3"/>
<evidence type="ECO:0000313" key="3">
    <source>
        <dbReference type="Proteomes" id="UP001066276"/>
    </source>
</evidence>